<dbReference type="Gene3D" id="3.30.420.40">
    <property type="match status" value="2"/>
</dbReference>
<gene>
    <name evidence="1" type="ORF">TRICI_003651</name>
</gene>
<sequence length="427" mass="47197">MTKMGLDITVLGLNSGTSMDCVDLALCHFKQATPEDSLKMRLIKYDEVEIPGWIKKKVLNLIKENKSSPEEIAQVNVHLGNLFASAAEEFCVRHSISLENDIDLIGSHGQTIWYISDPQPGQVRSVLTMAEGAMIANKLQKTVVSDFRISEQSVGRQGAPMIAFFDGLLLVHPTKFRACQNIGGISNVCFIYPESDGGLNKTFDYDCGPGNIFIDAAMRHFTNGNLEYDPDGKWGKMGKVDQDMVDEYLSHPFFSRDPPKTTGREMFGDGEALELIEKAASKGLSQYDTIATITRITAQAIVNDYKRLPGRPIDELYLCGGGAKNANIVDFIKESFPNMKVMILDEAGVDAAAKEAITFAFQGMEAILGRPLIIPDKVESKEQVVVGKVTPGTNYRKLQRLAVEFGQEHINSPYLPPVRKLIVERMP</sequence>
<name>A0A642V393_9ASCO</name>
<evidence type="ECO:0000313" key="2">
    <source>
        <dbReference type="Proteomes" id="UP000761534"/>
    </source>
</evidence>
<dbReference type="Pfam" id="PF03702">
    <property type="entry name" value="AnmK"/>
    <property type="match status" value="1"/>
</dbReference>
<dbReference type="InterPro" id="IPR043129">
    <property type="entry name" value="ATPase_NBD"/>
</dbReference>
<proteinExistence type="predicted"/>
<organism evidence="1 2">
    <name type="scientific">Trichomonascus ciferrii</name>
    <dbReference type="NCBI Taxonomy" id="44093"/>
    <lineage>
        <taxon>Eukaryota</taxon>
        <taxon>Fungi</taxon>
        <taxon>Dikarya</taxon>
        <taxon>Ascomycota</taxon>
        <taxon>Saccharomycotina</taxon>
        <taxon>Dipodascomycetes</taxon>
        <taxon>Dipodascales</taxon>
        <taxon>Trichomonascaceae</taxon>
        <taxon>Trichomonascus</taxon>
        <taxon>Trichomonascus ciferrii complex</taxon>
    </lineage>
</organism>
<dbReference type="PANTHER" id="PTHR30605">
    <property type="entry name" value="ANHYDRO-N-ACETYLMURAMIC ACID KINASE"/>
    <property type="match status" value="1"/>
</dbReference>
<evidence type="ECO:0008006" key="3">
    <source>
        <dbReference type="Google" id="ProtNLM"/>
    </source>
</evidence>
<reference evidence="1" key="1">
    <citation type="journal article" date="2019" name="G3 (Bethesda)">
        <title>Genome Assemblies of Two Rare Opportunistic Yeast Pathogens: Diutina rugosa (syn. Candida rugosa) and Trichomonascus ciferrii (syn. Candida ciferrii).</title>
        <authorList>
            <person name="Mixao V."/>
            <person name="Saus E."/>
            <person name="Hansen A.P."/>
            <person name="Lass-Florl C."/>
            <person name="Gabaldon T."/>
        </authorList>
    </citation>
    <scope>NUCLEOTIDE SEQUENCE</scope>
    <source>
        <strain evidence="1">CBS 4856</strain>
    </source>
</reference>
<dbReference type="GO" id="GO:0005524">
    <property type="term" value="F:ATP binding"/>
    <property type="evidence" value="ECO:0007669"/>
    <property type="project" value="InterPro"/>
</dbReference>
<dbReference type="GO" id="GO:0006040">
    <property type="term" value="P:amino sugar metabolic process"/>
    <property type="evidence" value="ECO:0007669"/>
    <property type="project" value="InterPro"/>
</dbReference>
<dbReference type="GO" id="GO:0009254">
    <property type="term" value="P:peptidoglycan turnover"/>
    <property type="evidence" value="ECO:0007669"/>
    <property type="project" value="InterPro"/>
</dbReference>
<dbReference type="GO" id="GO:0016773">
    <property type="term" value="F:phosphotransferase activity, alcohol group as acceptor"/>
    <property type="evidence" value="ECO:0007669"/>
    <property type="project" value="InterPro"/>
</dbReference>
<dbReference type="SUPFAM" id="SSF53067">
    <property type="entry name" value="Actin-like ATPase domain"/>
    <property type="match status" value="1"/>
</dbReference>
<dbReference type="PANTHER" id="PTHR30605:SF0">
    <property type="entry name" value="ANHYDRO-N-ACETYLMURAMIC ACID KINASE"/>
    <property type="match status" value="1"/>
</dbReference>
<evidence type="ECO:0000313" key="1">
    <source>
        <dbReference type="EMBL" id="KAA8911965.1"/>
    </source>
</evidence>
<keyword evidence="2" id="KW-1185">Reference proteome</keyword>
<dbReference type="EMBL" id="SWFS01000267">
    <property type="protein sequence ID" value="KAA8911965.1"/>
    <property type="molecule type" value="Genomic_DNA"/>
</dbReference>
<dbReference type="AlphaFoldDB" id="A0A642V393"/>
<accession>A0A642V393</accession>
<dbReference type="VEuPathDB" id="FungiDB:TRICI_003651"/>
<dbReference type="OrthoDB" id="5427593at2759"/>
<protein>
    <recommendedName>
        <fullName evidence="3">Anhydro-N-acetylmuramic acid kinase</fullName>
    </recommendedName>
</protein>
<dbReference type="InterPro" id="IPR005338">
    <property type="entry name" value="Anhydro_N_Ac-Mur_kinase"/>
</dbReference>
<dbReference type="Proteomes" id="UP000761534">
    <property type="component" value="Unassembled WGS sequence"/>
</dbReference>
<comment type="caution">
    <text evidence="1">The sequence shown here is derived from an EMBL/GenBank/DDBJ whole genome shotgun (WGS) entry which is preliminary data.</text>
</comment>